<feature type="non-terminal residue" evidence="3">
    <location>
        <position position="136"/>
    </location>
</feature>
<feature type="signal peptide" evidence="2">
    <location>
        <begin position="1"/>
        <end position="20"/>
    </location>
</feature>
<evidence type="ECO:0000313" key="3">
    <source>
        <dbReference type="EMBL" id="CCF37674.1"/>
    </source>
</evidence>
<evidence type="ECO:0000313" key="4">
    <source>
        <dbReference type="Proteomes" id="UP000007174"/>
    </source>
</evidence>
<protein>
    <submittedName>
        <fullName evidence="3">Uncharacterized protein</fullName>
    </submittedName>
</protein>
<proteinExistence type="predicted"/>
<dbReference type="eggNOG" id="ENOG502R9ZB">
    <property type="taxonomic scope" value="Eukaryota"/>
</dbReference>
<feature type="region of interest" description="Disordered" evidence="1">
    <location>
        <begin position="116"/>
        <end position="136"/>
    </location>
</feature>
<reference evidence="4" key="1">
    <citation type="journal article" date="2012" name="Nat. Genet.">
        <title>Lifestyle transitions in plant pathogenic Colletotrichum fungi deciphered by genome and transcriptome analyses.</title>
        <authorList>
            <person name="O'Connell R.J."/>
            <person name="Thon M.R."/>
            <person name="Hacquard S."/>
            <person name="Amyotte S.G."/>
            <person name="Kleemann J."/>
            <person name="Torres M.F."/>
            <person name="Damm U."/>
            <person name="Buiate E.A."/>
            <person name="Epstein L."/>
            <person name="Alkan N."/>
            <person name="Altmueller J."/>
            <person name="Alvarado-Balderrama L."/>
            <person name="Bauser C.A."/>
            <person name="Becker C."/>
            <person name="Birren B.W."/>
            <person name="Chen Z."/>
            <person name="Choi J."/>
            <person name="Crouch J.A."/>
            <person name="Duvick J.P."/>
            <person name="Farman M.A."/>
            <person name="Gan P."/>
            <person name="Heiman D."/>
            <person name="Henrissat B."/>
            <person name="Howard R.J."/>
            <person name="Kabbage M."/>
            <person name="Koch C."/>
            <person name="Kracher B."/>
            <person name="Kubo Y."/>
            <person name="Law A.D."/>
            <person name="Lebrun M.-H."/>
            <person name="Lee Y.-H."/>
            <person name="Miyara I."/>
            <person name="Moore N."/>
            <person name="Neumann U."/>
            <person name="Nordstroem K."/>
            <person name="Panaccione D.G."/>
            <person name="Panstruga R."/>
            <person name="Place M."/>
            <person name="Proctor R.H."/>
            <person name="Prusky D."/>
            <person name="Rech G."/>
            <person name="Reinhardt R."/>
            <person name="Rollins J.A."/>
            <person name="Rounsley S."/>
            <person name="Schardl C.L."/>
            <person name="Schwartz D.C."/>
            <person name="Shenoy N."/>
            <person name="Shirasu K."/>
            <person name="Sikhakolli U.R."/>
            <person name="Stueber K."/>
            <person name="Sukno S.A."/>
            <person name="Sweigard J.A."/>
            <person name="Takano Y."/>
            <person name="Takahara H."/>
            <person name="Trail F."/>
            <person name="van der Does H.C."/>
            <person name="Voll L.M."/>
            <person name="Will I."/>
            <person name="Young S."/>
            <person name="Zeng Q."/>
            <person name="Zhang J."/>
            <person name="Zhou S."/>
            <person name="Dickman M.B."/>
            <person name="Schulze-Lefert P."/>
            <person name="Ver Loren van Themaat E."/>
            <person name="Ma L.-J."/>
            <person name="Vaillancourt L.J."/>
        </authorList>
    </citation>
    <scope>NUCLEOTIDE SEQUENCE [LARGE SCALE GENOMIC DNA]</scope>
    <source>
        <strain evidence="4">IMI 349063</strain>
    </source>
</reference>
<dbReference type="HOGENOM" id="CLU_1880325_0_0_1"/>
<name>H1VBS1_COLHI</name>
<keyword evidence="2" id="KW-0732">Signal</keyword>
<feature type="chain" id="PRO_5003556396" evidence="2">
    <location>
        <begin position="21"/>
        <end position="136"/>
    </location>
</feature>
<dbReference type="EMBL" id="CACQ02002573">
    <property type="protein sequence ID" value="CCF37674.1"/>
    <property type="molecule type" value="Genomic_DNA"/>
</dbReference>
<dbReference type="AlphaFoldDB" id="H1VBS1"/>
<sequence>MRFSTSALASAVFFAFFADARYHDSCTCHNGGTYNWRLTTKACDSERALLAQQKSWGSVQYDTPSGRCRSVGVTDLISGDDFETPRETEPVHHRWVQRTRHAADLPVGQGIGVNDYGAAELSGHGHPKDLRGHTGK</sequence>
<dbReference type="VEuPathDB" id="FungiDB:CH63R_13224"/>
<organism evidence="3 4">
    <name type="scientific">Colletotrichum higginsianum (strain IMI 349063)</name>
    <name type="common">Crucifer anthracnose fungus</name>
    <dbReference type="NCBI Taxonomy" id="759273"/>
    <lineage>
        <taxon>Eukaryota</taxon>
        <taxon>Fungi</taxon>
        <taxon>Dikarya</taxon>
        <taxon>Ascomycota</taxon>
        <taxon>Pezizomycotina</taxon>
        <taxon>Sordariomycetes</taxon>
        <taxon>Hypocreomycetidae</taxon>
        <taxon>Glomerellales</taxon>
        <taxon>Glomerellaceae</taxon>
        <taxon>Colletotrichum</taxon>
        <taxon>Colletotrichum destructivum species complex</taxon>
    </lineage>
</organism>
<dbReference type="Proteomes" id="UP000007174">
    <property type="component" value="Unassembled WGS sequence"/>
</dbReference>
<evidence type="ECO:0000256" key="2">
    <source>
        <dbReference type="SAM" id="SignalP"/>
    </source>
</evidence>
<gene>
    <name evidence="3" type="ORF">CH063_08950</name>
</gene>
<feature type="compositionally biased region" description="Basic and acidic residues" evidence="1">
    <location>
        <begin position="126"/>
        <end position="136"/>
    </location>
</feature>
<evidence type="ECO:0000256" key="1">
    <source>
        <dbReference type="SAM" id="MobiDB-lite"/>
    </source>
</evidence>
<accession>H1VBS1</accession>